<dbReference type="InterPro" id="IPR003699">
    <property type="entry name" value="QueA"/>
</dbReference>
<dbReference type="GO" id="GO:0051075">
    <property type="term" value="F:S-adenosylmethionine:tRNA ribosyltransferase-isomerase activity"/>
    <property type="evidence" value="ECO:0007669"/>
    <property type="project" value="UniProtKB-EC"/>
</dbReference>
<dbReference type="Proteomes" id="UP000249396">
    <property type="component" value="Unassembled WGS sequence"/>
</dbReference>
<keyword evidence="5 13" id="KW-0808">Transferase</keyword>
<gene>
    <name evidence="13" type="primary">queA</name>
    <name evidence="14" type="ORF">DM484_14280</name>
</gene>
<dbReference type="PANTHER" id="PTHR30307:SF0">
    <property type="entry name" value="S-ADENOSYLMETHIONINE:TRNA RIBOSYLTRANSFERASE-ISOMERASE"/>
    <property type="match status" value="1"/>
</dbReference>
<evidence type="ECO:0000256" key="5">
    <source>
        <dbReference type="ARBA" id="ARBA00022679"/>
    </source>
</evidence>
<dbReference type="UniPathway" id="UPA00392"/>
<comment type="similarity">
    <text evidence="9 13">Belongs to the QueA family.</text>
</comment>
<keyword evidence="7 13" id="KW-0671">Queuosine biosynthesis</keyword>
<comment type="caution">
    <text evidence="14">The sequence shown here is derived from an EMBL/GenBank/DDBJ whole genome shotgun (WGS) entry which is preliminary data.</text>
</comment>
<proteinExistence type="inferred from homology"/>
<evidence type="ECO:0000256" key="7">
    <source>
        <dbReference type="ARBA" id="ARBA00022785"/>
    </source>
</evidence>
<name>A0A2W4R051_9GAMM</name>
<protein>
    <recommendedName>
        <fullName evidence="11 13">S-adenosylmethionine:tRNA ribosyltransferase-isomerase</fullName>
        <ecNumber evidence="10 13">2.4.99.17</ecNumber>
    </recommendedName>
    <alternativeName>
        <fullName evidence="12 13">Queuosine biosynthesis protein QueA</fullName>
    </alternativeName>
</protein>
<dbReference type="NCBIfam" id="NF001140">
    <property type="entry name" value="PRK00147.1"/>
    <property type="match status" value="1"/>
</dbReference>
<dbReference type="SUPFAM" id="SSF111337">
    <property type="entry name" value="QueA-like"/>
    <property type="match status" value="1"/>
</dbReference>
<dbReference type="InterPro" id="IPR042118">
    <property type="entry name" value="QueA_dom1"/>
</dbReference>
<dbReference type="NCBIfam" id="TIGR00113">
    <property type="entry name" value="queA"/>
    <property type="match status" value="1"/>
</dbReference>
<evidence type="ECO:0000256" key="12">
    <source>
        <dbReference type="ARBA" id="ARBA00076160"/>
    </source>
</evidence>
<comment type="catalytic activity">
    <reaction evidence="8 13">
        <text>7-aminomethyl-7-carbaguanosine(34) in tRNA + S-adenosyl-L-methionine = epoxyqueuosine(34) in tRNA + adenine + L-methionine + 2 H(+)</text>
        <dbReference type="Rhea" id="RHEA:32155"/>
        <dbReference type="Rhea" id="RHEA-COMP:10342"/>
        <dbReference type="Rhea" id="RHEA-COMP:18582"/>
        <dbReference type="ChEBI" id="CHEBI:15378"/>
        <dbReference type="ChEBI" id="CHEBI:16708"/>
        <dbReference type="ChEBI" id="CHEBI:57844"/>
        <dbReference type="ChEBI" id="CHEBI:59789"/>
        <dbReference type="ChEBI" id="CHEBI:82833"/>
        <dbReference type="ChEBI" id="CHEBI:194443"/>
        <dbReference type="EC" id="2.4.99.17"/>
    </reaction>
</comment>
<comment type="function">
    <text evidence="13">Transfers and isomerizes the ribose moiety from AdoMet to the 7-aminomethyl group of 7-deazaguanine (preQ1-tRNA) to give epoxyqueuosine (oQ-tRNA).</text>
</comment>
<dbReference type="FunFam" id="3.40.1780.10:FF:000001">
    <property type="entry name" value="S-adenosylmethionine:tRNA ribosyltransferase-isomerase"/>
    <property type="match status" value="1"/>
</dbReference>
<keyword evidence="6 13" id="KW-0949">S-adenosyl-L-methionine</keyword>
<dbReference type="GO" id="GO:0008616">
    <property type="term" value="P:tRNA queuosine(34) biosynthetic process"/>
    <property type="evidence" value="ECO:0007669"/>
    <property type="project" value="UniProtKB-UniRule"/>
</dbReference>
<evidence type="ECO:0000256" key="2">
    <source>
        <dbReference type="ARBA" id="ARBA00004691"/>
    </source>
</evidence>
<keyword evidence="14" id="KW-0413">Isomerase</keyword>
<evidence type="ECO:0000256" key="8">
    <source>
        <dbReference type="ARBA" id="ARBA00052751"/>
    </source>
</evidence>
<organism evidence="14 15">
    <name type="scientific">Candidatus Methylumidiphilus alinenensis</name>
    <dbReference type="NCBI Taxonomy" id="2202197"/>
    <lineage>
        <taxon>Bacteria</taxon>
        <taxon>Pseudomonadati</taxon>
        <taxon>Pseudomonadota</taxon>
        <taxon>Gammaproteobacteria</taxon>
        <taxon>Methylococcales</taxon>
        <taxon>Candidatus Methylumidiphilus</taxon>
    </lineage>
</organism>
<evidence type="ECO:0000256" key="1">
    <source>
        <dbReference type="ARBA" id="ARBA00004496"/>
    </source>
</evidence>
<accession>A0A2W4R051</accession>
<comment type="subcellular location">
    <subcellularLocation>
        <location evidence="1 13">Cytoplasm</location>
    </subcellularLocation>
</comment>
<evidence type="ECO:0000256" key="6">
    <source>
        <dbReference type="ARBA" id="ARBA00022691"/>
    </source>
</evidence>
<keyword evidence="4 13" id="KW-0963">Cytoplasm</keyword>
<evidence type="ECO:0000313" key="14">
    <source>
        <dbReference type="EMBL" id="PZN77665.1"/>
    </source>
</evidence>
<dbReference type="Pfam" id="PF02547">
    <property type="entry name" value="Queuosine_synth"/>
    <property type="match status" value="1"/>
</dbReference>
<dbReference type="GO" id="GO:0005737">
    <property type="term" value="C:cytoplasm"/>
    <property type="evidence" value="ECO:0007669"/>
    <property type="project" value="UniProtKB-SubCell"/>
</dbReference>
<evidence type="ECO:0000256" key="4">
    <source>
        <dbReference type="ARBA" id="ARBA00022490"/>
    </source>
</evidence>
<dbReference type="AlphaFoldDB" id="A0A2W4R051"/>
<evidence type="ECO:0000256" key="3">
    <source>
        <dbReference type="ARBA" id="ARBA00011245"/>
    </source>
</evidence>
<dbReference type="HAMAP" id="MF_00113">
    <property type="entry name" value="QueA"/>
    <property type="match status" value="1"/>
</dbReference>
<evidence type="ECO:0000256" key="11">
    <source>
        <dbReference type="ARBA" id="ARBA00069325"/>
    </source>
</evidence>
<evidence type="ECO:0000256" key="10">
    <source>
        <dbReference type="ARBA" id="ARBA00066503"/>
    </source>
</evidence>
<evidence type="ECO:0000256" key="9">
    <source>
        <dbReference type="ARBA" id="ARBA00061210"/>
    </source>
</evidence>
<evidence type="ECO:0000256" key="13">
    <source>
        <dbReference type="HAMAP-Rule" id="MF_00113"/>
    </source>
</evidence>
<sequence>MKKSDFYYDLPQRLIAQAPLPERSSSRLLKLEGDTGALQDMMFADLPSLLRPGDLLVFNDTRVIPARLYGHKSSGGKIEILIERIVGNRHALAHVRASKSPTAGTELLIDGGHRLFVTGREDDLFRLESPKLDIAEILNTVGHIPLPPYIEHTDGAEDRERYQTVYARHSGAVAAPTAGLHFDEAMLARLEAMGVDKVYLTLHVGSGTFQPLRVENLDEHRMHAEFCEVGELAVEKINETKAKGGRVVAVGTTVVRTLESASLSGELRPFRGDTQLFIRPGFQFQCVDAMLTNFHLPESTLLTLVCSFAGFEQTMAAYRHAVKQEYRFFSYGDAMFVTPKLRCTTKT</sequence>
<evidence type="ECO:0000313" key="15">
    <source>
        <dbReference type="Proteomes" id="UP000249396"/>
    </source>
</evidence>
<dbReference type="Gene3D" id="2.40.10.240">
    <property type="entry name" value="QueA-like"/>
    <property type="match status" value="1"/>
</dbReference>
<dbReference type="EC" id="2.4.99.17" evidence="10 13"/>
<comment type="subunit">
    <text evidence="3 13">Monomer.</text>
</comment>
<dbReference type="InterPro" id="IPR042119">
    <property type="entry name" value="QueA_dom2"/>
</dbReference>
<dbReference type="PANTHER" id="PTHR30307">
    <property type="entry name" value="S-ADENOSYLMETHIONINE:TRNA RIBOSYLTRANSFERASE-ISOMERASE"/>
    <property type="match status" value="1"/>
</dbReference>
<dbReference type="InterPro" id="IPR036100">
    <property type="entry name" value="QueA_sf"/>
</dbReference>
<dbReference type="EMBL" id="QJPH01000332">
    <property type="protein sequence ID" value="PZN77665.1"/>
    <property type="molecule type" value="Genomic_DNA"/>
</dbReference>
<reference evidence="14 15" key="1">
    <citation type="journal article" date="2018" name="Aquat. Microb. Ecol.">
        <title>Gammaproteobacterial methanotrophs dominate.</title>
        <authorList>
            <person name="Rissanen A.J."/>
            <person name="Saarenheimo J."/>
            <person name="Tiirola M."/>
            <person name="Peura S."/>
            <person name="Aalto S.L."/>
            <person name="Karvinen A."/>
            <person name="Nykanen H."/>
        </authorList>
    </citation>
    <scope>NUCLEOTIDE SEQUENCE [LARGE SCALE GENOMIC DNA]</scope>
    <source>
        <strain evidence="14">AMbin10</strain>
    </source>
</reference>
<comment type="pathway">
    <text evidence="2 13">tRNA modification; tRNA-queuosine biosynthesis.</text>
</comment>
<dbReference type="Gene3D" id="3.40.1780.10">
    <property type="entry name" value="QueA-like"/>
    <property type="match status" value="1"/>
</dbReference>